<dbReference type="Proteomes" id="UP001159042">
    <property type="component" value="Unassembled WGS sequence"/>
</dbReference>
<reference evidence="1 2" key="1">
    <citation type="journal article" date="2023" name="Insect Mol. Biol.">
        <title>Genome sequencing provides insights into the evolution of gene families encoding plant cell wall-degrading enzymes in longhorned beetles.</title>
        <authorList>
            <person name="Shin N.R."/>
            <person name="Okamura Y."/>
            <person name="Kirsch R."/>
            <person name="Pauchet Y."/>
        </authorList>
    </citation>
    <scope>NUCLEOTIDE SEQUENCE [LARGE SCALE GENOMIC DNA]</scope>
    <source>
        <strain evidence="1">EAD_L_NR</strain>
    </source>
</reference>
<dbReference type="EMBL" id="JANEYG010000006">
    <property type="protein sequence ID" value="KAJ8922501.1"/>
    <property type="molecule type" value="Genomic_DNA"/>
</dbReference>
<organism evidence="1 2">
    <name type="scientific">Exocentrus adspersus</name>
    <dbReference type="NCBI Taxonomy" id="1586481"/>
    <lineage>
        <taxon>Eukaryota</taxon>
        <taxon>Metazoa</taxon>
        <taxon>Ecdysozoa</taxon>
        <taxon>Arthropoda</taxon>
        <taxon>Hexapoda</taxon>
        <taxon>Insecta</taxon>
        <taxon>Pterygota</taxon>
        <taxon>Neoptera</taxon>
        <taxon>Endopterygota</taxon>
        <taxon>Coleoptera</taxon>
        <taxon>Polyphaga</taxon>
        <taxon>Cucujiformia</taxon>
        <taxon>Chrysomeloidea</taxon>
        <taxon>Cerambycidae</taxon>
        <taxon>Lamiinae</taxon>
        <taxon>Acanthocinini</taxon>
        <taxon>Exocentrus</taxon>
    </lineage>
</organism>
<sequence>MKTLFVFFVVALAAAYGGLIGAPLATSVVATRQLALGPTAVGVAAPIGLGAPLLTKSIIAGPAIATPIGLGGIGLGGVGLGGVGLGGVGLGGVGLGGTILGKGLCC</sequence>
<dbReference type="AlphaFoldDB" id="A0AAV8W7F6"/>
<protein>
    <recommendedName>
        <fullName evidence="3">Elastin</fullName>
    </recommendedName>
</protein>
<gene>
    <name evidence="1" type="ORF">NQ315_007531</name>
</gene>
<proteinExistence type="predicted"/>
<evidence type="ECO:0000313" key="2">
    <source>
        <dbReference type="Proteomes" id="UP001159042"/>
    </source>
</evidence>
<accession>A0AAV8W7F6</accession>
<evidence type="ECO:0008006" key="3">
    <source>
        <dbReference type="Google" id="ProtNLM"/>
    </source>
</evidence>
<keyword evidence="2" id="KW-1185">Reference proteome</keyword>
<evidence type="ECO:0000313" key="1">
    <source>
        <dbReference type="EMBL" id="KAJ8922501.1"/>
    </source>
</evidence>
<comment type="caution">
    <text evidence="1">The sequence shown here is derived from an EMBL/GenBank/DDBJ whole genome shotgun (WGS) entry which is preliminary data.</text>
</comment>
<name>A0AAV8W7F6_9CUCU</name>